<evidence type="ECO:0000256" key="12">
    <source>
        <dbReference type="ARBA" id="ARBA00044774"/>
    </source>
</evidence>
<evidence type="ECO:0000313" key="15">
    <source>
        <dbReference type="EMBL" id="CQR70184.1"/>
    </source>
</evidence>
<feature type="transmembrane region" description="Helical" evidence="13">
    <location>
        <begin position="208"/>
        <end position="228"/>
    </location>
</feature>
<dbReference type="PROSITE" id="PS50928">
    <property type="entry name" value="ABC_TM1"/>
    <property type="match status" value="1"/>
</dbReference>
<proteinExistence type="inferred from homology"/>
<reference evidence="16" key="1">
    <citation type="submission" date="2015-03" db="EMBL/GenBank/DDBJ databases">
        <authorList>
            <person name="Nijsse Bart"/>
        </authorList>
    </citation>
    <scope>NUCLEOTIDE SEQUENCE [LARGE SCALE GENOMIC DNA]</scope>
</reference>
<keyword evidence="16" id="KW-1185">Reference proteome</keyword>
<gene>
    <name evidence="15" type="ORF">SpAn4DRAFT_4696</name>
</gene>
<protein>
    <recommendedName>
        <fullName evidence="12">Nickel import system permease protein NikB</fullName>
    </recommendedName>
</protein>
<comment type="subcellular location">
    <subcellularLocation>
        <location evidence="1 13">Cell membrane</location>
        <topology evidence="1 13">Multi-pass membrane protein</topology>
    </subcellularLocation>
</comment>
<keyword evidence="2 13" id="KW-0813">Transport</keyword>
<comment type="similarity">
    <text evidence="10">Belongs to the binding-protein-dependent transport system permease family. OppBC subfamily.</text>
</comment>
<name>A0A0U1KU48_9FIRM</name>
<evidence type="ECO:0000256" key="3">
    <source>
        <dbReference type="ARBA" id="ARBA00022475"/>
    </source>
</evidence>
<keyword evidence="5 13" id="KW-0812">Transmembrane</keyword>
<dbReference type="NCBIfam" id="NF045470">
    <property type="entry name" value="Opp2B"/>
    <property type="match status" value="1"/>
</dbReference>
<dbReference type="PANTHER" id="PTHR43163:SF6">
    <property type="entry name" value="DIPEPTIDE TRANSPORT SYSTEM PERMEASE PROTEIN DPPB-RELATED"/>
    <property type="match status" value="1"/>
</dbReference>
<dbReference type="GO" id="GO:0005886">
    <property type="term" value="C:plasma membrane"/>
    <property type="evidence" value="ECO:0007669"/>
    <property type="project" value="UniProtKB-SubCell"/>
</dbReference>
<dbReference type="GO" id="GO:0015099">
    <property type="term" value="F:nickel cation transmembrane transporter activity"/>
    <property type="evidence" value="ECO:0007669"/>
    <property type="project" value="InterPro"/>
</dbReference>
<dbReference type="InterPro" id="IPR050045">
    <property type="entry name" value="Opp2B"/>
</dbReference>
<feature type="transmembrane region" description="Helical" evidence="13">
    <location>
        <begin position="273"/>
        <end position="295"/>
    </location>
</feature>
<dbReference type="Pfam" id="PF19300">
    <property type="entry name" value="BPD_transp_1_N"/>
    <property type="match status" value="1"/>
</dbReference>
<evidence type="ECO:0000256" key="11">
    <source>
        <dbReference type="ARBA" id="ARBA00038669"/>
    </source>
</evidence>
<dbReference type="CDD" id="cd06261">
    <property type="entry name" value="TM_PBP2"/>
    <property type="match status" value="1"/>
</dbReference>
<dbReference type="InterPro" id="IPR035906">
    <property type="entry name" value="MetI-like_sf"/>
</dbReference>
<keyword evidence="7" id="KW-0406">Ion transport</keyword>
<evidence type="ECO:0000256" key="2">
    <source>
        <dbReference type="ARBA" id="ARBA00022448"/>
    </source>
</evidence>
<comment type="subunit">
    <text evidence="11">The complex is composed of two ATP-binding proteins (NikD and NikE), two transmembrane proteins (NikB and NikC) and a solute-binding protein (NikA).</text>
</comment>
<dbReference type="EMBL" id="CTRP01000002">
    <property type="protein sequence ID" value="CQR70184.1"/>
    <property type="molecule type" value="Genomic_DNA"/>
</dbReference>
<dbReference type="InterPro" id="IPR000515">
    <property type="entry name" value="MetI-like"/>
</dbReference>
<evidence type="ECO:0000256" key="7">
    <source>
        <dbReference type="ARBA" id="ARBA00023065"/>
    </source>
</evidence>
<sequence length="306" mass="34031">MAGLVPTAVFVTFACFAIMQLTPGDPAVLLLQQRGIDPTQAAVAAIREELCLDKPFVERYFLWLWQVCQGDLGVSFYTRQPVATEIWQHMPATLELTAAAMFFSLAVAFSLGILSANYENKFPDYVSKIYALLAVSVPSYWLGLVFIYFFAVQLQVLPAVGRGDFLNLIMPMVTLGFSTAAIHARLLRNSLLDVLSQDFIVYAKAKGLTTWQTLLYHAVLPSLVPVVTSLGTTFGYMLGGTVIIESIFAWPGLGKMIMDAIFYRDYPIIQGYILVMAVAYTFVNIGIDLLCVYLDPRMRVESELRT</sequence>
<feature type="transmembrane region" description="Helical" evidence="13">
    <location>
        <begin position="130"/>
        <end position="153"/>
    </location>
</feature>
<evidence type="ECO:0000256" key="6">
    <source>
        <dbReference type="ARBA" id="ARBA00022989"/>
    </source>
</evidence>
<evidence type="ECO:0000256" key="5">
    <source>
        <dbReference type="ARBA" id="ARBA00022692"/>
    </source>
</evidence>
<keyword evidence="6 13" id="KW-1133">Transmembrane helix</keyword>
<evidence type="ECO:0000259" key="14">
    <source>
        <dbReference type="PROSITE" id="PS50928"/>
    </source>
</evidence>
<dbReference type="PANTHER" id="PTHR43163">
    <property type="entry name" value="DIPEPTIDE TRANSPORT SYSTEM PERMEASE PROTEIN DPPB-RELATED"/>
    <property type="match status" value="1"/>
</dbReference>
<feature type="domain" description="ABC transmembrane type-1" evidence="14">
    <location>
        <begin position="90"/>
        <end position="291"/>
    </location>
</feature>
<feature type="transmembrane region" description="Helical" evidence="13">
    <location>
        <begin position="96"/>
        <end position="118"/>
    </location>
</feature>
<evidence type="ECO:0000256" key="4">
    <source>
        <dbReference type="ARBA" id="ARBA00022596"/>
    </source>
</evidence>
<dbReference type="AlphaFoldDB" id="A0A0U1KU48"/>
<evidence type="ECO:0000256" key="8">
    <source>
        <dbReference type="ARBA" id="ARBA00023112"/>
    </source>
</evidence>
<keyword evidence="3" id="KW-1003">Cell membrane</keyword>
<keyword evidence="9 13" id="KW-0472">Membrane</keyword>
<evidence type="ECO:0000256" key="1">
    <source>
        <dbReference type="ARBA" id="ARBA00004651"/>
    </source>
</evidence>
<feature type="transmembrane region" description="Helical" evidence="13">
    <location>
        <begin position="165"/>
        <end position="187"/>
    </location>
</feature>
<dbReference type="Pfam" id="PF00528">
    <property type="entry name" value="BPD_transp_1"/>
    <property type="match status" value="1"/>
</dbReference>
<accession>A0A0U1KU48</accession>
<dbReference type="Gene3D" id="1.10.3720.10">
    <property type="entry name" value="MetI-like"/>
    <property type="match status" value="1"/>
</dbReference>
<evidence type="ECO:0000256" key="13">
    <source>
        <dbReference type="RuleBase" id="RU363032"/>
    </source>
</evidence>
<keyword evidence="4" id="KW-0533">Nickel</keyword>
<dbReference type="SUPFAM" id="SSF161098">
    <property type="entry name" value="MetI-like"/>
    <property type="match status" value="1"/>
</dbReference>
<keyword evidence="8" id="KW-0921">Nickel transport</keyword>
<dbReference type="InterPro" id="IPR045621">
    <property type="entry name" value="BPD_transp_1_N"/>
</dbReference>
<evidence type="ECO:0000256" key="9">
    <source>
        <dbReference type="ARBA" id="ARBA00023136"/>
    </source>
</evidence>
<evidence type="ECO:0000256" key="10">
    <source>
        <dbReference type="ARBA" id="ARBA00024202"/>
    </source>
</evidence>
<organism evidence="15 16">
    <name type="scientific">Sporomusa ovata</name>
    <dbReference type="NCBI Taxonomy" id="2378"/>
    <lineage>
        <taxon>Bacteria</taxon>
        <taxon>Bacillati</taxon>
        <taxon>Bacillota</taxon>
        <taxon>Negativicutes</taxon>
        <taxon>Selenomonadales</taxon>
        <taxon>Sporomusaceae</taxon>
        <taxon>Sporomusa</taxon>
    </lineage>
</organism>
<evidence type="ECO:0000313" key="16">
    <source>
        <dbReference type="Proteomes" id="UP000049855"/>
    </source>
</evidence>
<dbReference type="Proteomes" id="UP000049855">
    <property type="component" value="Unassembled WGS sequence"/>
</dbReference>